<feature type="compositionally biased region" description="Low complexity" evidence="1">
    <location>
        <begin position="10"/>
        <end position="19"/>
    </location>
</feature>
<keyword evidence="3" id="KW-1185">Reference proteome</keyword>
<evidence type="ECO:0000256" key="1">
    <source>
        <dbReference type="SAM" id="MobiDB-lite"/>
    </source>
</evidence>
<evidence type="ECO:0000313" key="2">
    <source>
        <dbReference type="EMBL" id="KJE21683.1"/>
    </source>
</evidence>
<protein>
    <recommendedName>
        <fullName evidence="4">Histidine kinase</fullName>
    </recommendedName>
</protein>
<feature type="compositionally biased region" description="Pro residues" evidence="1">
    <location>
        <begin position="20"/>
        <end position="39"/>
    </location>
</feature>
<reference evidence="2 3" key="2">
    <citation type="journal article" date="2016" name="Genome Announc.">
        <title>Permanent Draft Genome Sequences for Two Variants of Frankia sp. Strain CpI1, the First Frankia Strain Isolated from Root Nodules of Comptonia peregrina.</title>
        <authorList>
            <person name="Oshone R."/>
            <person name="Hurst S.G.IV."/>
            <person name="Abebe-Akele F."/>
            <person name="Simpson S."/>
            <person name="Morris K."/>
            <person name="Thomas W.K."/>
            <person name="Tisa L.S."/>
        </authorList>
    </citation>
    <scope>NUCLEOTIDE SEQUENCE [LARGE SCALE GENOMIC DNA]</scope>
    <source>
        <strain evidence="3">CpI1-S</strain>
    </source>
</reference>
<proteinExistence type="predicted"/>
<accession>A0A0D8BBL0</accession>
<dbReference type="AlphaFoldDB" id="A0A0D8BBL0"/>
<organism evidence="2 3">
    <name type="scientific">Frankia torreyi</name>
    <dbReference type="NCBI Taxonomy" id="1856"/>
    <lineage>
        <taxon>Bacteria</taxon>
        <taxon>Bacillati</taxon>
        <taxon>Actinomycetota</taxon>
        <taxon>Actinomycetes</taxon>
        <taxon>Frankiales</taxon>
        <taxon>Frankiaceae</taxon>
        <taxon>Frankia</taxon>
    </lineage>
</organism>
<dbReference type="OrthoDB" id="5243952at2"/>
<reference evidence="3" key="1">
    <citation type="submission" date="2015-02" db="EMBL/GenBank/DDBJ databases">
        <title>Draft Genome of Frankia sp. CpI1-S.</title>
        <authorList>
            <person name="Oshone R.T."/>
            <person name="Ngom M."/>
            <person name="Ghodhbane-Gtari F."/>
            <person name="Gtari M."/>
            <person name="Morris K."/>
            <person name="Thomas K."/>
            <person name="Sen A."/>
            <person name="Tisa L.S."/>
        </authorList>
    </citation>
    <scope>NUCLEOTIDE SEQUENCE [LARGE SCALE GENOMIC DNA]</scope>
    <source>
        <strain evidence="3">CpI1-S</strain>
    </source>
</reference>
<gene>
    <name evidence="2" type="ORF">FF36_04018</name>
</gene>
<dbReference type="PATRIC" id="fig|1502723.3.peg.3715"/>
<evidence type="ECO:0008006" key="4">
    <source>
        <dbReference type="Google" id="ProtNLM"/>
    </source>
</evidence>
<evidence type="ECO:0000313" key="3">
    <source>
        <dbReference type="Proteomes" id="UP000032545"/>
    </source>
</evidence>
<dbReference type="RefSeq" id="WP_044886573.1">
    <property type="nucleotide sequence ID" value="NZ_JYFN01000033.1"/>
</dbReference>
<name>A0A0D8BBL0_9ACTN</name>
<sequence>MTAQTNGDEPATATQTAPARTPPCPVPRPPGPDGSPPAPALDLLHLMVALQERGHRALAERLHDGPMQEFTAVLLELASVRRRLAGDLADRVAGIEHHLRSTTSALQLPPGAFRLGYDARRSLAAGFALRIAGLLVHRLDTDLQVDDHPPTRAEISVVLAAAQLLLMASDPVGTGEHAWLAVRSAPAAVDLRLRVRPGGYEPPADAARAARLRPVADLLGVELRHDPANGGWSAALRLDRPST</sequence>
<feature type="region of interest" description="Disordered" evidence="1">
    <location>
        <begin position="1"/>
        <end position="40"/>
    </location>
</feature>
<dbReference type="Proteomes" id="UP000032545">
    <property type="component" value="Unassembled WGS sequence"/>
</dbReference>
<comment type="caution">
    <text evidence="2">The sequence shown here is derived from an EMBL/GenBank/DDBJ whole genome shotgun (WGS) entry which is preliminary data.</text>
</comment>
<dbReference type="EMBL" id="JYFN01000033">
    <property type="protein sequence ID" value="KJE21683.1"/>
    <property type="molecule type" value="Genomic_DNA"/>
</dbReference>